<dbReference type="InterPro" id="IPR023198">
    <property type="entry name" value="PGP-like_dom2"/>
</dbReference>
<evidence type="ECO:0000313" key="5">
    <source>
        <dbReference type="EMBL" id="NSX54630.1"/>
    </source>
</evidence>
<dbReference type="InterPro" id="IPR006439">
    <property type="entry name" value="HAD-SF_hydro_IA"/>
</dbReference>
<proteinExistence type="inferred from homology"/>
<keyword evidence="5" id="KW-0378">Hydrolase</keyword>
<keyword evidence="6" id="KW-1185">Reference proteome</keyword>
<dbReference type="Proteomes" id="UP000777935">
    <property type="component" value="Unassembled WGS sequence"/>
</dbReference>
<dbReference type="InterPro" id="IPR050155">
    <property type="entry name" value="HAD-like_hydrolase_sf"/>
</dbReference>
<dbReference type="InterPro" id="IPR023214">
    <property type="entry name" value="HAD_sf"/>
</dbReference>
<dbReference type="SUPFAM" id="SSF56784">
    <property type="entry name" value="HAD-like"/>
    <property type="match status" value="1"/>
</dbReference>
<reference evidence="5 6" key="1">
    <citation type="submission" date="2020-06" db="EMBL/GenBank/DDBJ databases">
        <title>Sulfitobacter algicola sp. nov., isolated from green algae.</title>
        <authorList>
            <person name="Wang C."/>
        </authorList>
    </citation>
    <scope>NUCLEOTIDE SEQUENCE [LARGE SCALE GENOMIC DNA]</scope>
    <source>
        <strain evidence="5 6">1151</strain>
    </source>
</reference>
<dbReference type="NCBIfam" id="TIGR01549">
    <property type="entry name" value="HAD-SF-IA-v1"/>
    <property type="match status" value="1"/>
</dbReference>
<sequence length="234" mass="24669">MGVLFDKDGTLFDFHATWGAWTGGLLLRLAGGDHARADILARAVGYCYQTRSFASDSPIIAGTPGEIAECLLPYLPGTTPFALITRMNASAATAPQVEAAPLIPMLGRLRAQGMRLGVVTNDAESPARAHLQKAGVADLFDFIAGFDSGFGAKPQPGQLIAFADRMGLDPADVLMVGDSRHDMLAARAAGMRRIGVLTGLATYDDLSSLAEVVLDHVGLLPAWMNDQTKTETAA</sequence>
<name>A0ABX2IQ00_9RHOB</name>
<dbReference type="EMBL" id="JABUFE010000003">
    <property type="protein sequence ID" value="NSX54630.1"/>
    <property type="molecule type" value="Genomic_DNA"/>
</dbReference>
<accession>A0ABX2IQ00</accession>
<comment type="catalytic activity">
    <reaction evidence="1">
        <text>2-phosphoglycolate + H2O = glycolate + phosphate</text>
        <dbReference type="Rhea" id="RHEA:14369"/>
        <dbReference type="ChEBI" id="CHEBI:15377"/>
        <dbReference type="ChEBI" id="CHEBI:29805"/>
        <dbReference type="ChEBI" id="CHEBI:43474"/>
        <dbReference type="ChEBI" id="CHEBI:58033"/>
        <dbReference type="EC" id="3.1.3.18"/>
    </reaction>
</comment>
<evidence type="ECO:0000256" key="3">
    <source>
        <dbReference type="ARBA" id="ARBA00006171"/>
    </source>
</evidence>
<dbReference type="PANTHER" id="PTHR43434">
    <property type="entry name" value="PHOSPHOGLYCOLATE PHOSPHATASE"/>
    <property type="match status" value="1"/>
</dbReference>
<dbReference type="Gene3D" id="3.40.50.1000">
    <property type="entry name" value="HAD superfamily/HAD-like"/>
    <property type="match status" value="1"/>
</dbReference>
<dbReference type="RefSeq" id="WP_174137193.1">
    <property type="nucleotide sequence ID" value="NZ_JABUFE010000003.1"/>
</dbReference>
<comment type="pathway">
    <text evidence="2">Organic acid metabolism; glycolate biosynthesis; glycolate from 2-phosphoglycolate: step 1/1.</text>
</comment>
<dbReference type="InterPro" id="IPR036412">
    <property type="entry name" value="HAD-like_sf"/>
</dbReference>
<protein>
    <recommendedName>
        <fullName evidence="4">phosphoglycolate phosphatase</fullName>
        <ecNumber evidence="4">3.1.3.18</ecNumber>
    </recommendedName>
</protein>
<gene>
    <name evidence="5" type="ORF">HRQ87_07420</name>
</gene>
<organism evidence="5 6">
    <name type="scientific">Parasulfitobacter algicola</name>
    <dbReference type="NCBI Taxonomy" id="2614809"/>
    <lineage>
        <taxon>Bacteria</taxon>
        <taxon>Pseudomonadati</taxon>
        <taxon>Pseudomonadota</taxon>
        <taxon>Alphaproteobacteria</taxon>
        <taxon>Rhodobacterales</taxon>
        <taxon>Roseobacteraceae</taxon>
        <taxon>Parasulfitobacter</taxon>
    </lineage>
</organism>
<dbReference type="EC" id="3.1.3.18" evidence="4"/>
<evidence type="ECO:0000256" key="4">
    <source>
        <dbReference type="ARBA" id="ARBA00013078"/>
    </source>
</evidence>
<dbReference type="GO" id="GO:0016787">
    <property type="term" value="F:hydrolase activity"/>
    <property type="evidence" value="ECO:0007669"/>
    <property type="project" value="UniProtKB-KW"/>
</dbReference>
<evidence type="ECO:0000313" key="6">
    <source>
        <dbReference type="Proteomes" id="UP000777935"/>
    </source>
</evidence>
<evidence type="ECO:0000256" key="1">
    <source>
        <dbReference type="ARBA" id="ARBA00000830"/>
    </source>
</evidence>
<evidence type="ECO:0000256" key="2">
    <source>
        <dbReference type="ARBA" id="ARBA00004818"/>
    </source>
</evidence>
<dbReference type="Pfam" id="PF00702">
    <property type="entry name" value="Hydrolase"/>
    <property type="match status" value="1"/>
</dbReference>
<dbReference type="PANTHER" id="PTHR43434:SF1">
    <property type="entry name" value="PHOSPHOGLYCOLATE PHOSPHATASE"/>
    <property type="match status" value="1"/>
</dbReference>
<comment type="similarity">
    <text evidence="3">Belongs to the HAD-like hydrolase superfamily. CbbY/CbbZ/Gph/YieH family.</text>
</comment>
<comment type="caution">
    <text evidence="5">The sequence shown here is derived from an EMBL/GenBank/DDBJ whole genome shotgun (WGS) entry which is preliminary data.</text>
</comment>
<dbReference type="Gene3D" id="1.10.150.240">
    <property type="entry name" value="Putative phosphatase, domain 2"/>
    <property type="match status" value="1"/>
</dbReference>
<dbReference type="CDD" id="cd01427">
    <property type="entry name" value="HAD_like"/>
    <property type="match status" value="1"/>
</dbReference>